<name>A0A2U2J506_9SPHN</name>
<dbReference type="InterPro" id="IPR050194">
    <property type="entry name" value="Glycosyltransferase_grp1"/>
</dbReference>
<dbReference type="CDD" id="cd03801">
    <property type="entry name" value="GT4_PimA-like"/>
    <property type="match status" value="1"/>
</dbReference>
<protein>
    <submittedName>
        <fullName evidence="3">Glycosyl transferase group 1</fullName>
    </submittedName>
</protein>
<accession>A0A2U2J506</accession>
<dbReference type="SUPFAM" id="SSF53756">
    <property type="entry name" value="UDP-Glycosyltransferase/glycogen phosphorylase"/>
    <property type="match status" value="1"/>
</dbReference>
<sequence length="384" mass="42512">MKSIRVAYVAVNSPYRLSSWSGIPHFALKELSRRFSDLHVIDTPWLDARLDRLSAAIRIGIMPMREPLVTRLFERILNSRLAAIKPDILVSIGAAHKVSRISPNLPLIHVSDGMFSTVIGYYPRYLGLSSRSREIGRDVQADVVRRASAIAVASDWAAHCASEEYPCAASKIHVVPLGANLETPPAAAPPRTVGGPLKLLFVGYDWKRKGGDVVLSVFKRLRAHLKDAELHIVGCSPREARGVAGVVQHGQLRKDVPEQQRKLVQLFTQANFLFVPSRYETYGLVFCEASAFGLPSITVRTGGIPTIIKDGVNGLLFSPEASVETYVERILRCWRDADGYDRLQRAARSEYETRLNWRSWGASIQGLIDQAVEAPPSAGERVKP</sequence>
<evidence type="ECO:0000259" key="1">
    <source>
        <dbReference type="Pfam" id="PF00534"/>
    </source>
</evidence>
<evidence type="ECO:0000259" key="2">
    <source>
        <dbReference type="Pfam" id="PF13439"/>
    </source>
</evidence>
<dbReference type="RefSeq" id="WP_109271567.1">
    <property type="nucleotide sequence ID" value="NZ_QFFF01000001.1"/>
</dbReference>
<evidence type="ECO:0000313" key="4">
    <source>
        <dbReference type="Proteomes" id="UP000245916"/>
    </source>
</evidence>
<feature type="domain" description="Glycosyl transferase family 1" evidence="1">
    <location>
        <begin position="194"/>
        <end position="349"/>
    </location>
</feature>
<dbReference type="InterPro" id="IPR001296">
    <property type="entry name" value="Glyco_trans_1"/>
</dbReference>
<dbReference type="Proteomes" id="UP000245916">
    <property type="component" value="Unassembled WGS sequence"/>
</dbReference>
<dbReference type="Pfam" id="PF13439">
    <property type="entry name" value="Glyco_transf_4"/>
    <property type="match status" value="1"/>
</dbReference>
<reference evidence="3 4" key="1">
    <citation type="submission" date="2018-05" db="EMBL/GenBank/DDBJ databases">
        <title>Genome of Sphingosinicella humi QZX222.</title>
        <authorList>
            <person name="Qiao Z."/>
            <person name="Wang G."/>
        </authorList>
    </citation>
    <scope>NUCLEOTIDE SEQUENCE [LARGE SCALE GENOMIC DNA]</scope>
    <source>
        <strain evidence="3 4">QZX222</strain>
    </source>
</reference>
<dbReference type="GO" id="GO:0016757">
    <property type="term" value="F:glycosyltransferase activity"/>
    <property type="evidence" value="ECO:0007669"/>
    <property type="project" value="InterPro"/>
</dbReference>
<keyword evidence="3" id="KW-0808">Transferase</keyword>
<dbReference type="OrthoDB" id="258796at2"/>
<dbReference type="InterPro" id="IPR028098">
    <property type="entry name" value="Glyco_trans_4-like_N"/>
</dbReference>
<dbReference type="Gene3D" id="3.40.50.2000">
    <property type="entry name" value="Glycogen Phosphorylase B"/>
    <property type="match status" value="2"/>
</dbReference>
<dbReference type="AlphaFoldDB" id="A0A2U2J506"/>
<dbReference type="PANTHER" id="PTHR45947">
    <property type="entry name" value="SULFOQUINOVOSYL TRANSFERASE SQD2"/>
    <property type="match status" value="1"/>
</dbReference>
<comment type="caution">
    <text evidence="3">The sequence shown here is derived from an EMBL/GenBank/DDBJ whole genome shotgun (WGS) entry which is preliminary data.</text>
</comment>
<evidence type="ECO:0000313" key="3">
    <source>
        <dbReference type="EMBL" id="PWG03429.1"/>
    </source>
</evidence>
<dbReference type="EMBL" id="QFFF01000001">
    <property type="protein sequence ID" value="PWG03429.1"/>
    <property type="molecule type" value="Genomic_DNA"/>
</dbReference>
<feature type="domain" description="Glycosyltransferase subfamily 4-like N-terminal" evidence="2">
    <location>
        <begin position="29"/>
        <end position="182"/>
    </location>
</feature>
<proteinExistence type="predicted"/>
<gene>
    <name evidence="3" type="ORF">DF286_11530</name>
</gene>
<dbReference type="PANTHER" id="PTHR45947:SF3">
    <property type="entry name" value="SULFOQUINOVOSYL TRANSFERASE SQD2"/>
    <property type="match status" value="1"/>
</dbReference>
<organism evidence="3 4">
    <name type="scientific">Allosphingosinicella humi</name>
    <dbReference type="NCBI Taxonomy" id="2068657"/>
    <lineage>
        <taxon>Bacteria</taxon>
        <taxon>Pseudomonadati</taxon>
        <taxon>Pseudomonadota</taxon>
        <taxon>Alphaproteobacteria</taxon>
        <taxon>Sphingomonadales</taxon>
        <taxon>Sphingomonadaceae</taxon>
        <taxon>Allosphingosinicella</taxon>
    </lineage>
</organism>
<dbReference type="Pfam" id="PF00534">
    <property type="entry name" value="Glycos_transf_1"/>
    <property type="match status" value="1"/>
</dbReference>
<keyword evidence="4" id="KW-1185">Reference proteome</keyword>